<name>H8XTQ6_FLAIG</name>
<protein>
    <recommendedName>
        <fullName evidence="2">DUF547 domain-containing protein</fullName>
    </recommendedName>
</protein>
<reference evidence="4" key="2">
    <citation type="submission" date="2012-03" db="EMBL/GenBank/DDBJ databases">
        <title>Complete genome sequence of Flavobacterium indicum GPTSA100-9T, isolated from warm spring water.</title>
        <authorList>
            <person name="Barbier P."/>
            <person name="Houel A."/>
            <person name="Loux V."/>
            <person name="Poulain J."/>
            <person name="Bernardet J.-F."/>
            <person name="Touchon M."/>
            <person name="Duchaud E."/>
        </authorList>
    </citation>
    <scope>NUCLEOTIDE SEQUENCE [LARGE SCALE GENOMIC DNA]</scope>
    <source>
        <strain evidence="4">DSM 17447 / CIP 109464 / GPTSA100-9</strain>
    </source>
</reference>
<evidence type="ECO:0000313" key="3">
    <source>
        <dbReference type="EMBL" id="CCG53636.1"/>
    </source>
</evidence>
<proteinExistence type="predicted"/>
<accession>H8XTQ6</accession>
<dbReference type="RefSeq" id="WP_014388755.1">
    <property type="nucleotide sequence ID" value="NC_017025.1"/>
</dbReference>
<dbReference type="InterPro" id="IPR006869">
    <property type="entry name" value="DUF547"/>
</dbReference>
<dbReference type="PANTHER" id="PTHR46361:SF3">
    <property type="entry name" value="ELECTRON CARRIER_ PROTEIN DISULFIDE OXIDOREDUCTASE"/>
    <property type="match status" value="1"/>
</dbReference>
<feature type="chain" id="PRO_5003617022" description="DUF547 domain-containing protein" evidence="1">
    <location>
        <begin position="20"/>
        <end position="240"/>
    </location>
</feature>
<feature type="domain" description="DUF547" evidence="2">
    <location>
        <begin position="73"/>
        <end position="171"/>
    </location>
</feature>
<dbReference type="AlphaFoldDB" id="H8XTQ6"/>
<keyword evidence="1" id="KW-0732">Signal</keyword>
<sequence>MKKTIILFTFLFSSFISNSQTIDAFFEQTNEFFKKYVSEDGKIDYKTIKKSPGELIYILDNASKLKVLAMDNKNVAKAFWINAYNLLVIKSAIDNYPTKSVNDIPGFFNENIHRIATQQLTLDDIENVILREIFFEPGIHFVLSSASNGGSPFIKGAYLPSNVDELIKKQAIFLINKDQYVRVNKNTKTIELSKIFDWYKKDFVTNYFDEIDFLNLFLNKKIDKGFTIKYYDFDWTLNQK</sequence>
<dbReference type="Proteomes" id="UP000007599">
    <property type="component" value="Chromosome I"/>
</dbReference>
<organism evidence="3 4">
    <name type="scientific">Flavobacterium indicum (strain DSM 17447 / CIP 109464 / GPTSA100-9)</name>
    <dbReference type="NCBI Taxonomy" id="1094466"/>
    <lineage>
        <taxon>Bacteria</taxon>
        <taxon>Pseudomonadati</taxon>
        <taxon>Bacteroidota</taxon>
        <taxon>Flavobacteriia</taxon>
        <taxon>Flavobacteriales</taxon>
        <taxon>Flavobacteriaceae</taxon>
        <taxon>Flavobacterium</taxon>
    </lineage>
</organism>
<dbReference type="PANTHER" id="PTHR46361">
    <property type="entry name" value="ELECTRON CARRIER/ PROTEIN DISULFIDE OXIDOREDUCTASE"/>
    <property type="match status" value="1"/>
</dbReference>
<gene>
    <name evidence="3" type="ordered locus">KQS_08495</name>
</gene>
<keyword evidence="4" id="KW-1185">Reference proteome</keyword>
<dbReference type="HOGENOM" id="CLU_054137_1_2_10"/>
<evidence type="ECO:0000313" key="4">
    <source>
        <dbReference type="Proteomes" id="UP000007599"/>
    </source>
</evidence>
<dbReference type="PATRIC" id="fig|1094466.5.peg.1664"/>
<dbReference type="OrthoDB" id="526867at2"/>
<dbReference type="Pfam" id="PF04784">
    <property type="entry name" value="DUF547"/>
    <property type="match status" value="1"/>
</dbReference>
<dbReference type="eggNOG" id="COG0398">
    <property type="taxonomic scope" value="Bacteria"/>
</dbReference>
<evidence type="ECO:0000259" key="2">
    <source>
        <dbReference type="Pfam" id="PF04784"/>
    </source>
</evidence>
<dbReference type="KEGG" id="fin:KQS_08495"/>
<dbReference type="EMBL" id="HE774682">
    <property type="protein sequence ID" value="CCG53636.1"/>
    <property type="molecule type" value="Genomic_DNA"/>
</dbReference>
<feature type="signal peptide" evidence="1">
    <location>
        <begin position="1"/>
        <end position="19"/>
    </location>
</feature>
<dbReference type="STRING" id="1094466.KQS_08495"/>
<evidence type="ECO:0000256" key="1">
    <source>
        <dbReference type="SAM" id="SignalP"/>
    </source>
</evidence>
<reference evidence="3 4" key="1">
    <citation type="journal article" date="2012" name="J. Bacteriol.">
        <title>Complete Genome Sequence of Flavobacterium indicum GPSTA100-9T, Isolated from Warm Spring Water.</title>
        <authorList>
            <person name="Barbier P."/>
            <person name="Houel A."/>
            <person name="Loux V."/>
            <person name="Poulain J."/>
            <person name="Bernardet J.F."/>
            <person name="Touchon M."/>
            <person name="Duchaud E."/>
        </authorList>
    </citation>
    <scope>NUCLEOTIDE SEQUENCE [LARGE SCALE GENOMIC DNA]</scope>
    <source>
        <strain evidence="4">DSM 17447 / CIP 109464 / GPTSA100-9</strain>
    </source>
</reference>